<name>A0A844CSC6_9BURK</name>
<keyword evidence="1" id="KW-0812">Transmembrane</keyword>
<accession>A0A844CSC6</accession>
<keyword evidence="1" id="KW-0472">Membrane</keyword>
<feature type="transmembrane region" description="Helical" evidence="1">
    <location>
        <begin position="74"/>
        <end position="91"/>
    </location>
</feature>
<evidence type="ECO:0000313" key="3">
    <source>
        <dbReference type="Proteomes" id="UP000439986"/>
    </source>
</evidence>
<dbReference type="EMBL" id="WKJL01000001">
    <property type="protein sequence ID" value="MRW82838.1"/>
    <property type="molecule type" value="Genomic_DNA"/>
</dbReference>
<protein>
    <submittedName>
        <fullName evidence="2">Uncharacterized protein</fullName>
    </submittedName>
</protein>
<keyword evidence="1" id="KW-1133">Transmembrane helix</keyword>
<evidence type="ECO:0000313" key="2">
    <source>
        <dbReference type="EMBL" id="MRW82838.1"/>
    </source>
</evidence>
<reference evidence="2 3" key="1">
    <citation type="submission" date="2019-11" db="EMBL/GenBank/DDBJ databases">
        <title>Novel species isolated from a subtropical stream in China.</title>
        <authorList>
            <person name="Lu H."/>
        </authorList>
    </citation>
    <scope>NUCLEOTIDE SEQUENCE [LARGE SCALE GENOMIC DNA]</scope>
    <source>
        <strain evidence="2 3">FT26W</strain>
    </source>
</reference>
<dbReference type="Proteomes" id="UP000439986">
    <property type="component" value="Unassembled WGS sequence"/>
</dbReference>
<sequence>MTVCAIQVTLNGDLKQVGYYASQQSPSVDVSGCQLVLLSGSDFNALNNRIAALESRPAGSSGTGASNVNVSADIFVGALLVLCFALGWIAGGQR</sequence>
<comment type="caution">
    <text evidence="2">The sequence shown here is derived from an EMBL/GenBank/DDBJ whole genome shotgun (WGS) entry which is preliminary data.</text>
</comment>
<keyword evidence="3" id="KW-1185">Reference proteome</keyword>
<dbReference type="AlphaFoldDB" id="A0A844CSC6"/>
<organism evidence="2 3">
    <name type="scientific">Duganella aquatilis</name>
    <dbReference type="NCBI Taxonomy" id="2666082"/>
    <lineage>
        <taxon>Bacteria</taxon>
        <taxon>Pseudomonadati</taxon>
        <taxon>Pseudomonadota</taxon>
        <taxon>Betaproteobacteria</taxon>
        <taxon>Burkholderiales</taxon>
        <taxon>Oxalobacteraceae</taxon>
        <taxon>Telluria group</taxon>
        <taxon>Duganella</taxon>
    </lineage>
</organism>
<gene>
    <name evidence="2" type="ORF">GJ698_01870</name>
</gene>
<proteinExistence type="predicted"/>
<evidence type="ECO:0000256" key="1">
    <source>
        <dbReference type="SAM" id="Phobius"/>
    </source>
</evidence>
<dbReference type="RefSeq" id="WP_154355876.1">
    <property type="nucleotide sequence ID" value="NZ_WKJL01000001.1"/>
</dbReference>